<keyword evidence="4 7" id="KW-0812">Transmembrane</keyword>
<dbReference type="SUPFAM" id="SSF161098">
    <property type="entry name" value="MetI-like"/>
    <property type="match status" value="1"/>
</dbReference>
<feature type="transmembrane region" description="Helical" evidence="7">
    <location>
        <begin position="280"/>
        <end position="304"/>
    </location>
</feature>
<evidence type="ECO:0000259" key="9">
    <source>
        <dbReference type="PROSITE" id="PS50928"/>
    </source>
</evidence>
<dbReference type="InterPro" id="IPR051393">
    <property type="entry name" value="ABC_transporter_permease"/>
</dbReference>
<evidence type="ECO:0000256" key="8">
    <source>
        <dbReference type="SAM" id="MobiDB-lite"/>
    </source>
</evidence>
<evidence type="ECO:0000313" key="10">
    <source>
        <dbReference type="EMBL" id="GID80388.1"/>
    </source>
</evidence>
<feature type="domain" description="ABC transmembrane type-1" evidence="9">
    <location>
        <begin position="89"/>
        <end position="301"/>
    </location>
</feature>
<accession>A0ABQ3YK53</accession>
<dbReference type="EMBL" id="BOMI01000190">
    <property type="protein sequence ID" value="GID80388.1"/>
    <property type="molecule type" value="Genomic_DNA"/>
</dbReference>
<evidence type="ECO:0000256" key="4">
    <source>
        <dbReference type="ARBA" id="ARBA00022692"/>
    </source>
</evidence>
<feature type="transmembrane region" description="Helical" evidence="7">
    <location>
        <begin position="33"/>
        <end position="58"/>
    </location>
</feature>
<dbReference type="PANTHER" id="PTHR30193:SF41">
    <property type="entry name" value="DIACETYLCHITOBIOSE UPTAKE SYSTEM PERMEASE PROTEIN NGCF"/>
    <property type="match status" value="1"/>
</dbReference>
<feature type="transmembrane region" description="Helical" evidence="7">
    <location>
        <begin position="228"/>
        <end position="248"/>
    </location>
</feature>
<comment type="subcellular location">
    <subcellularLocation>
        <location evidence="1 7">Cell membrane</location>
        <topology evidence="1 7">Multi-pass membrane protein</topology>
    </subcellularLocation>
</comment>
<feature type="region of interest" description="Disordered" evidence="8">
    <location>
        <begin position="1"/>
        <end position="24"/>
    </location>
</feature>
<evidence type="ECO:0000256" key="5">
    <source>
        <dbReference type="ARBA" id="ARBA00022989"/>
    </source>
</evidence>
<keyword evidence="5 7" id="KW-1133">Transmembrane helix</keyword>
<feature type="transmembrane region" description="Helical" evidence="7">
    <location>
        <begin position="174"/>
        <end position="197"/>
    </location>
</feature>
<dbReference type="PROSITE" id="PS50928">
    <property type="entry name" value="ABC_TM1"/>
    <property type="match status" value="1"/>
</dbReference>
<feature type="transmembrane region" description="Helical" evidence="7">
    <location>
        <begin position="93"/>
        <end position="114"/>
    </location>
</feature>
<dbReference type="InterPro" id="IPR000515">
    <property type="entry name" value="MetI-like"/>
</dbReference>
<evidence type="ECO:0000256" key="3">
    <source>
        <dbReference type="ARBA" id="ARBA00022475"/>
    </source>
</evidence>
<evidence type="ECO:0000256" key="7">
    <source>
        <dbReference type="RuleBase" id="RU363032"/>
    </source>
</evidence>
<comment type="similarity">
    <text evidence="7">Belongs to the binding-protein-dependent transport system permease family.</text>
</comment>
<feature type="transmembrane region" description="Helical" evidence="7">
    <location>
        <begin position="126"/>
        <end position="146"/>
    </location>
</feature>
<gene>
    <name evidence="10" type="ORF">Ade02nite_90290</name>
</gene>
<keyword evidence="6 7" id="KW-0472">Membrane</keyword>
<keyword evidence="11" id="KW-1185">Reference proteome</keyword>
<reference evidence="10 11" key="1">
    <citation type="submission" date="2021-01" db="EMBL/GenBank/DDBJ databases">
        <title>Whole genome shotgun sequence of Actinoplanes deccanensis NBRC 13994.</title>
        <authorList>
            <person name="Komaki H."/>
            <person name="Tamura T."/>
        </authorList>
    </citation>
    <scope>NUCLEOTIDE SEQUENCE [LARGE SCALE GENOMIC DNA]</scope>
    <source>
        <strain evidence="10 11">NBRC 13994</strain>
    </source>
</reference>
<comment type="caution">
    <text evidence="10">The sequence shown here is derived from an EMBL/GenBank/DDBJ whole genome shotgun (WGS) entry which is preliminary data.</text>
</comment>
<evidence type="ECO:0000256" key="1">
    <source>
        <dbReference type="ARBA" id="ARBA00004651"/>
    </source>
</evidence>
<dbReference type="Proteomes" id="UP000609879">
    <property type="component" value="Unassembled WGS sequence"/>
</dbReference>
<dbReference type="RefSeq" id="WP_239169527.1">
    <property type="nucleotide sequence ID" value="NZ_BAAABO010000052.1"/>
</dbReference>
<evidence type="ECO:0000313" key="11">
    <source>
        <dbReference type="Proteomes" id="UP000609879"/>
    </source>
</evidence>
<evidence type="ECO:0000256" key="6">
    <source>
        <dbReference type="ARBA" id="ARBA00023136"/>
    </source>
</evidence>
<protein>
    <submittedName>
        <fullName evidence="10">Sugar ABC transporter permease</fullName>
    </submittedName>
</protein>
<dbReference type="InterPro" id="IPR035906">
    <property type="entry name" value="MetI-like_sf"/>
</dbReference>
<evidence type="ECO:0000256" key="2">
    <source>
        <dbReference type="ARBA" id="ARBA00022448"/>
    </source>
</evidence>
<name>A0ABQ3YK53_9ACTN</name>
<organism evidence="10 11">
    <name type="scientific">Paractinoplanes deccanensis</name>
    <dbReference type="NCBI Taxonomy" id="113561"/>
    <lineage>
        <taxon>Bacteria</taxon>
        <taxon>Bacillati</taxon>
        <taxon>Actinomycetota</taxon>
        <taxon>Actinomycetes</taxon>
        <taxon>Micromonosporales</taxon>
        <taxon>Micromonosporaceae</taxon>
        <taxon>Paractinoplanes</taxon>
    </lineage>
</organism>
<keyword evidence="3" id="KW-1003">Cell membrane</keyword>
<proteinExistence type="inferred from homology"/>
<keyword evidence="2 7" id="KW-0813">Transport</keyword>
<sequence>MSIETVTPRARPAEVPGSPAPARPSHGRPAIGFLLPFAVLYLAFIIGPAVYGLVMSFFDASLVRSGLGSFAGFGNYAEALQDPDFWSSLWHTVWFTILTTPPLIVLAFVLALLADRVNRGRWFFRLAFFAPFILPSAVVALIWIFMYTPELGLIEAALAKIGITSPAWLGDPNWAMPSLALTTVWWTLGFNFILYLAGLQEIPRELYEASAIDGASPWQQIRRITIPMLGRTTTLVAVLQVIASLKVFDQMYLMTSGGPNFATRSILQYVYDQGFTNFRLGYAAAISMLFFLVVLAVSAVWFSLVRRQEKEV</sequence>
<dbReference type="Gene3D" id="1.10.3720.10">
    <property type="entry name" value="MetI-like"/>
    <property type="match status" value="1"/>
</dbReference>
<dbReference type="CDD" id="cd06261">
    <property type="entry name" value="TM_PBP2"/>
    <property type="match status" value="1"/>
</dbReference>
<dbReference type="PANTHER" id="PTHR30193">
    <property type="entry name" value="ABC TRANSPORTER PERMEASE PROTEIN"/>
    <property type="match status" value="1"/>
</dbReference>
<dbReference type="Pfam" id="PF00528">
    <property type="entry name" value="BPD_transp_1"/>
    <property type="match status" value="1"/>
</dbReference>